<accession>A0A9Q0KR81</accession>
<dbReference type="EMBL" id="JAMYWD010000004">
    <property type="protein sequence ID" value="KAJ4974896.1"/>
    <property type="molecule type" value="Genomic_DNA"/>
</dbReference>
<comment type="caution">
    <text evidence="1">The sequence shown here is derived from an EMBL/GenBank/DDBJ whole genome shotgun (WGS) entry which is preliminary data.</text>
</comment>
<sequence>MAALFIKGQLNSQSELGRSLFRLGFLFSWCNLRDNHLFGSILMRSQASIVLRIYRLPITISPARFSPPWPLTMLPASMATGDFAAALSDRAVVEPEEPHHHHSCWYFW</sequence>
<dbReference type="Proteomes" id="UP001141806">
    <property type="component" value="Unassembled WGS sequence"/>
</dbReference>
<evidence type="ECO:0000313" key="1">
    <source>
        <dbReference type="EMBL" id="KAJ4974896.1"/>
    </source>
</evidence>
<dbReference type="AlphaFoldDB" id="A0A9Q0KR81"/>
<evidence type="ECO:0000313" key="2">
    <source>
        <dbReference type="Proteomes" id="UP001141806"/>
    </source>
</evidence>
<name>A0A9Q0KR81_9MAGN</name>
<keyword evidence="2" id="KW-1185">Reference proteome</keyword>
<organism evidence="1 2">
    <name type="scientific">Protea cynaroides</name>
    <dbReference type="NCBI Taxonomy" id="273540"/>
    <lineage>
        <taxon>Eukaryota</taxon>
        <taxon>Viridiplantae</taxon>
        <taxon>Streptophyta</taxon>
        <taxon>Embryophyta</taxon>
        <taxon>Tracheophyta</taxon>
        <taxon>Spermatophyta</taxon>
        <taxon>Magnoliopsida</taxon>
        <taxon>Proteales</taxon>
        <taxon>Proteaceae</taxon>
        <taxon>Protea</taxon>
    </lineage>
</organism>
<protein>
    <submittedName>
        <fullName evidence="1">Uncharacterized protein</fullName>
    </submittedName>
</protein>
<gene>
    <name evidence="1" type="ORF">NE237_008070</name>
</gene>
<proteinExistence type="predicted"/>
<reference evidence="1" key="1">
    <citation type="journal article" date="2023" name="Plant J.">
        <title>The genome of the king protea, Protea cynaroides.</title>
        <authorList>
            <person name="Chang J."/>
            <person name="Duong T.A."/>
            <person name="Schoeman C."/>
            <person name="Ma X."/>
            <person name="Roodt D."/>
            <person name="Barker N."/>
            <person name="Li Z."/>
            <person name="Van de Peer Y."/>
            <person name="Mizrachi E."/>
        </authorList>
    </citation>
    <scope>NUCLEOTIDE SEQUENCE</scope>
    <source>
        <tissue evidence="1">Young leaves</tissue>
    </source>
</reference>